<dbReference type="EMBL" id="MU971337">
    <property type="protein sequence ID" value="KAK9240892.1"/>
    <property type="molecule type" value="Genomic_DNA"/>
</dbReference>
<name>A0ACC3TDC4_LIPKO</name>
<sequence>MGIPSNQAANACMFTTYGLFLVFGLVVAWKFSNKKEFLASIRSQPAIPLAFNFVASCM</sequence>
<evidence type="ECO:0000313" key="1">
    <source>
        <dbReference type="EMBL" id="KAK9240892.1"/>
    </source>
</evidence>
<evidence type="ECO:0000313" key="2">
    <source>
        <dbReference type="Proteomes" id="UP001433508"/>
    </source>
</evidence>
<gene>
    <name evidence="1" type="ORF">V1525DRAFT_336132</name>
</gene>
<comment type="caution">
    <text evidence="1">The sequence shown here is derived from an EMBL/GenBank/DDBJ whole genome shotgun (WGS) entry which is preliminary data.</text>
</comment>
<organism evidence="1 2">
    <name type="scientific">Lipomyces kononenkoae</name>
    <name type="common">Yeast</name>
    <dbReference type="NCBI Taxonomy" id="34357"/>
    <lineage>
        <taxon>Eukaryota</taxon>
        <taxon>Fungi</taxon>
        <taxon>Dikarya</taxon>
        <taxon>Ascomycota</taxon>
        <taxon>Saccharomycotina</taxon>
        <taxon>Lipomycetes</taxon>
        <taxon>Lipomycetales</taxon>
        <taxon>Lipomycetaceae</taxon>
        <taxon>Lipomyces</taxon>
    </lineage>
</organism>
<reference evidence="2" key="1">
    <citation type="journal article" date="2024" name="Front. Bioeng. Biotechnol.">
        <title>Genome-scale model development and genomic sequencing of the oleaginous clade Lipomyces.</title>
        <authorList>
            <person name="Czajka J.J."/>
            <person name="Han Y."/>
            <person name="Kim J."/>
            <person name="Mondo S.J."/>
            <person name="Hofstad B.A."/>
            <person name="Robles A."/>
            <person name="Haridas S."/>
            <person name="Riley R."/>
            <person name="LaButti K."/>
            <person name="Pangilinan J."/>
            <person name="Andreopoulos W."/>
            <person name="Lipzen A."/>
            <person name="Yan J."/>
            <person name="Wang M."/>
            <person name="Ng V."/>
            <person name="Grigoriev I.V."/>
            <person name="Spatafora J.W."/>
            <person name="Magnuson J.K."/>
            <person name="Baker S.E."/>
            <person name="Pomraning K.R."/>
        </authorList>
    </citation>
    <scope>NUCLEOTIDE SEQUENCE [LARGE SCALE GENOMIC DNA]</scope>
    <source>
        <strain evidence="2">CBS 7786</strain>
    </source>
</reference>
<protein>
    <submittedName>
        <fullName evidence="1">Uncharacterized protein</fullName>
    </submittedName>
</protein>
<proteinExistence type="predicted"/>
<dbReference type="Proteomes" id="UP001433508">
    <property type="component" value="Unassembled WGS sequence"/>
</dbReference>
<keyword evidence="2" id="KW-1185">Reference proteome</keyword>
<accession>A0ACC3TDC4</accession>